<dbReference type="InterPro" id="IPR042047">
    <property type="entry name" value="SleB_dom1"/>
</dbReference>
<organism evidence="2">
    <name type="scientific">Salinicola endophyticus</name>
    <dbReference type="NCBI Taxonomy" id="1949083"/>
    <lineage>
        <taxon>Bacteria</taxon>
        <taxon>Pseudomonadati</taxon>
        <taxon>Pseudomonadota</taxon>
        <taxon>Gammaproteobacteria</taxon>
        <taxon>Oceanospirillales</taxon>
        <taxon>Halomonadaceae</taxon>
        <taxon>Salinicola</taxon>
    </lineage>
</organism>
<dbReference type="Gene3D" id="1.10.10.2520">
    <property type="entry name" value="Cell wall hydrolase SleB, domain 1"/>
    <property type="match status" value="1"/>
</dbReference>
<feature type="domain" description="Cell wall hydrolase SleB" evidence="1">
    <location>
        <begin position="111"/>
        <end position="214"/>
    </location>
</feature>
<sequence length="218" mass="23798">MSSTPARQSLAQALRPRAWVMALLMLLGVIAPTTPLLAAEPPAAQRALDKAEQLEQRVVENTRASPAPPALRVTPEGARALDPRGQAPLDDALTCLARSIYWEAKGAGVVEMEAVANVVMNRLGNPAFPPTLCGVVQQGSETGSCQFSWWCDGRPDEAREPLEYAAAREIARRALNGTLKDRTHGAVFFHQRSITPSWASHMVKTVQTREFDFYRLPG</sequence>
<reference evidence="2" key="1">
    <citation type="submission" date="2024-06" db="EMBL/GenBank/DDBJ databases">
        <title>Complete genome of Salinicola endophyticus HNIBRBA4755.</title>
        <authorList>
            <person name="Shin S.Y."/>
            <person name="Kang H."/>
            <person name="Song J."/>
        </authorList>
    </citation>
    <scope>NUCLEOTIDE SEQUENCE</scope>
    <source>
        <strain evidence="2">HNIBRBA4755</strain>
    </source>
</reference>
<dbReference type="AlphaFoldDB" id="A0AB74UCF7"/>
<accession>A0AB74UCF7</accession>
<dbReference type="GO" id="GO:0016787">
    <property type="term" value="F:hydrolase activity"/>
    <property type="evidence" value="ECO:0007669"/>
    <property type="project" value="UniProtKB-KW"/>
</dbReference>
<evidence type="ECO:0000313" key="2">
    <source>
        <dbReference type="EMBL" id="XCJ78201.1"/>
    </source>
</evidence>
<proteinExistence type="predicted"/>
<dbReference type="Pfam" id="PF07486">
    <property type="entry name" value="Hydrolase_2"/>
    <property type="match status" value="1"/>
</dbReference>
<protein>
    <submittedName>
        <fullName evidence="2">Cell wall hydrolase</fullName>
    </submittedName>
</protein>
<evidence type="ECO:0000259" key="1">
    <source>
        <dbReference type="Pfam" id="PF07486"/>
    </source>
</evidence>
<dbReference type="EMBL" id="CP159578">
    <property type="protein sequence ID" value="XCJ78201.1"/>
    <property type="molecule type" value="Genomic_DNA"/>
</dbReference>
<dbReference type="InterPro" id="IPR011105">
    <property type="entry name" value="Cell_wall_hydrolase_SleB"/>
</dbReference>
<name>A0AB74UCF7_9GAMM</name>
<keyword evidence="2" id="KW-0378">Hydrolase</keyword>
<gene>
    <name evidence="2" type="ORF">ABV408_12180</name>
</gene>
<dbReference type="RefSeq" id="WP_353979220.1">
    <property type="nucleotide sequence ID" value="NZ_CP159578.1"/>
</dbReference>